<proteinExistence type="predicted"/>
<gene>
    <name evidence="1" type="ORF">PCOR1329_LOCUS13325</name>
</gene>
<evidence type="ECO:0000313" key="2">
    <source>
        <dbReference type="Proteomes" id="UP001189429"/>
    </source>
</evidence>
<reference evidence="1" key="1">
    <citation type="submission" date="2023-10" db="EMBL/GenBank/DDBJ databases">
        <authorList>
            <person name="Chen Y."/>
            <person name="Shah S."/>
            <person name="Dougan E. K."/>
            <person name="Thang M."/>
            <person name="Chan C."/>
        </authorList>
    </citation>
    <scope>NUCLEOTIDE SEQUENCE [LARGE SCALE GENOMIC DNA]</scope>
</reference>
<feature type="non-terminal residue" evidence="1">
    <location>
        <position position="1"/>
    </location>
</feature>
<dbReference type="EMBL" id="CAUYUJ010003934">
    <property type="protein sequence ID" value="CAK0807444.1"/>
    <property type="molecule type" value="Genomic_DNA"/>
</dbReference>
<organism evidence="1 2">
    <name type="scientific">Prorocentrum cordatum</name>
    <dbReference type="NCBI Taxonomy" id="2364126"/>
    <lineage>
        <taxon>Eukaryota</taxon>
        <taxon>Sar</taxon>
        <taxon>Alveolata</taxon>
        <taxon>Dinophyceae</taxon>
        <taxon>Prorocentrales</taxon>
        <taxon>Prorocentraceae</taxon>
        <taxon>Prorocentrum</taxon>
    </lineage>
</organism>
<keyword evidence="2" id="KW-1185">Reference proteome</keyword>
<feature type="non-terminal residue" evidence="1">
    <location>
        <position position="104"/>
    </location>
</feature>
<protein>
    <submittedName>
        <fullName evidence="1">Uncharacterized protein</fullName>
    </submittedName>
</protein>
<name>A0ABN9QTN6_9DINO</name>
<sequence>GALTQLDAAASCTRPGLVLVAIDATAVSDIDDEWADEGTRRVGVLAERFGLVRSLVDALLHDDELRRMEAVALGAPLHCGPSLHMALLVGVFKSDSTAGDLAPQ</sequence>
<dbReference type="Proteomes" id="UP001189429">
    <property type="component" value="Unassembled WGS sequence"/>
</dbReference>
<evidence type="ECO:0000313" key="1">
    <source>
        <dbReference type="EMBL" id="CAK0807444.1"/>
    </source>
</evidence>
<accession>A0ABN9QTN6</accession>
<comment type="caution">
    <text evidence="1">The sequence shown here is derived from an EMBL/GenBank/DDBJ whole genome shotgun (WGS) entry which is preliminary data.</text>
</comment>